<evidence type="ECO:0000256" key="1">
    <source>
        <dbReference type="ARBA" id="ARBA00000085"/>
    </source>
</evidence>
<dbReference type="InterPro" id="IPR036097">
    <property type="entry name" value="HisK_dim/P_sf"/>
</dbReference>
<dbReference type="InterPro" id="IPR003018">
    <property type="entry name" value="GAF"/>
</dbReference>
<dbReference type="Proteomes" id="UP000662074">
    <property type="component" value="Unassembled WGS sequence"/>
</dbReference>
<evidence type="ECO:0000313" key="5">
    <source>
        <dbReference type="Proteomes" id="UP000662074"/>
    </source>
</evidence>
<feature type="domain" description="GAF" evidence="3">
    <location>
        <begin position="21"/>
        <end position="159"/>
    </location>
</feature>
<dbReference type="InterPro" id="IPR003661">
    <property type="entry name" value="HisK_dim/P_dom"/>
</dbReference>
<organism evidence="4 5">
    <name type="scientific">Mucilaginibacter galii</name>
    <dbReference type="NCBI Taxonomy" id="2005073"/>
    <lineage>
        <taxon>Bacteria</taxon>
        <taxon>Pseudomonadati</taxon>
        <taxon>Bacteroidota</taxon>
        <taxon>Sphingobacteriia</taxon>
        <taxon>Sphingobacteriales</taxon>
        <taxon>Sphingobacteriaceae</taxon>
        <taxon>Mucilaginibacter</taxon>
    </lineage>
</organism>
<dbReference type="AlphaFoldDB" id="A0A917JAA7"/>
<dbReference type="Gene3D" id="1.10.287.130">
    <property type="match status" value="1"/>
</dbReference>
<dbReference type="Pfam" id="PF01590">
    <property type="entry name" value="GAF"/>
    <property type="match status" value="1"/>
</dbReference>
<protein>
    <recommendedName>
        <fullName evidence="2">histidine kinase</fullName>
        <ecNumber evidence="2">2.7.13.3</ecNumber>
    </recommendedName>
</protein>
<keyword evidence="5" id="KW-1185">Reference proteome</keyword>
<dbReference type="SMART" id="SM00065">
    <property type="entry name" value="GAF"/>
    <property type="match status" value="1"/>
</dbReference>
<dbReference type="InterPro" id="IPR035965">
    <property type="entry name" value="PAS-like_dom_sf"/>
</dbReference>
<dbReference type="PANTHER" id="PTHR43102">
    <property type="entry name" value="SLR1143 PROTEIN"/>
    <property type="match status" value="1"/>
</dbReference>
<dbReference type="Gene3D" id="3.30.450.40">
    <property type="match status" value="1"/>
</dbReference>
<sequence>MPYEELKRLEAVHRFLQIQINKQEEFEEISQLAADICGMPRAMITLISEETEFILSDNKFVANSGRSESFCHYVLESDAVMVVPDAQVDIRLKNYAAVKKQAGIRFYAGAPLTTHDGQRLGSLCVIDQKPGELTQLQMEMLKNLASQVIQLLEFESNLHFLKLQYVEAKKTELKMRSFFESVASSHLLLDRDLKVVCFNKAVKLLIKKAYNIDMQVGMDVKQFVHAAYMADFVEHCSRALAGESIRHERLLTFADDSVWFMLNYDPARNNDGEIIGVSYNSSDISTRVGFQLTALNQRSRLEHLAYMQSHEFRRPVATIQGLVNLLEMEGYDETYPELKIIKNQMNEIDTRIGKIVNLTVEK</sequence>
<evidence type="ECO:0000256" key="2">
    <source>
        <dbReference type="ARBA" id="ARBA00012438"/>
    </source>
</evidence>
<dbReference type="EMBL" id="BMDO01000008">
    <property type="protein sequence ID" value="GGI51703.1"/>
    <property type="molecule type" value="Genomic_DNA"/>
</dbReference>
<dbReference type="EC" id="2.7.13.3" evidence="2"/>
<evidence type="ECO:0000313" key="4">
    <source>
        <dbReference type="EMBL" id="GGI51703.1"/>
    </source>
</evidence>
<dbReference type="CDD" id="cd00082">
    <property type="entry name" value="HisKA"/>
    <property type="match status" value="1"/>
</dbReference>
<dbReference type="Gene3D" id="3.30.450.20">
    <property type="entry name" value="PAS domain"/>
    <property type="match status" value="1"/>
</dbReference>
<name>A0A917JAA7_9SPHI</name>
<dbReference type="SUPFAM" id="SSF47384">
    <property type="entry name" value="Homodimeric domain of signal transducing histidine kinase"/>
    <property type="match status" value="1"/>
</dbReference>
<dbReference type="InterPro" id="IPR029016">
    <property type="entry name" value="GAF-like_dom_sf"/>
</dbReference>
<proteinExistence type="predicted"/>
<gene>
    <name evidence="4" type="ORF">GCM10011425_29150</name>
</gene>
<accession>A0A917JAA7</accession>
<dbReference type="SUPFAM" id="SSF55781">
    <property type="entry name" value="GAF domain-like"/>
    <property type="match status" value="1"/>
</dbReference>
<dbReference type="Pfam" id="PF13596">
    <property type="entry name" value="PAS_10"/>
    <property type="match status" value="1"/>
</dbReference>
<comment type="caution">
    <text evidence="4">The sequence shown here is derived from an EMBL/GenBank/DDBJ whole genome shotgun (WGS) entry which is preliminary data.</text>
</comment>
<dbReference type="GO" id="GO:0000155">
    <property type="term" value="F:phosphorelay sensor kinase activity"/>
    <property type="evidence" value="ECO:0007669"/>
    <property type="project" value="InterPro"/>
</dbReference>
<dbReference type="RefSeq" id="WP_188417810.1">
    <property type="nucleotide sequence ID" value="NZ_BMDO01000008.1"/>
</dbReference>
<dbReference type="PANTHER" id="PTHR43102:SF2">
    <property type="entry name" value="GAF DOMAIN-CONTAINING PROTEIN"/>
    <property type="match status" value="1"/>
</dbReference>
<reference evidence="4" key="2">
    <citation type="submission" date="2020-09" db="EMBL/GenBank/DDBJ databases">
        <authorList>
            <person name="Sun Q."/>
            <person name="Sedlacek I."/>
        </authorList>
    </citation>
    <scope>NUCLEOTIDE SEQUENCE</scope>
    <source>
        <strain evidence="4">CCM 8711</strain>
    </source>
</reference>
<reference evidence="4" key="1">
    <citation type="journal article" date="2014" name="Int. J. Syst. Evol. Microbiol.">
        <title>Complete genome sequence of Corynebacterium casei LMG S-19264T (=DSM 44701T), isolated from a smear-ripened cheese.</title>
        <authorList>
            <consortium name="US DOE Joint Genome Institute (JGI-PGF)"/>
            <person name="Walter F."/>
            <person name="Albersmeier A."/>
            <person name="Kalinowski J."/>
            <person name="Ruckert C."/>
        </authorList>
    </citation>
    <scope>NUCLEOTIDE SEQUENCE</scope>
    <source>
        <strain evidence="4">CCM 8711</strain>
    </source>
</reference>
<dbReference type="SUPFAM" id="SSF55785">
    <property type="entry name" value="PYP-like sensor domain (PAS domain)"/>
    <property type="match status" value="1"/>
</dbReference>
<evidence type="ECO:0000259" key="3">
    <source>
        <dbReference type="SMART" id="SM00065"/>
    </source>
</evidence>
<comment type="catalytic activity">
    <reaction evidence="1">
        <text>ATP + protein L-histidine = ADP + protein N-phospho-L-histidine.</text>
        <dbReference type="EC" id="2.7.13.3"/>
    </reaction>
</comment>